<protein>
    <submittedName>
        <fullName evidence="3">Fatty acid hydroxylase</fullName>
    </submittedName>
</protein>
<evidence type="ECO:0000313" key="3">
    <source>
        <dbReference type="EMBL" id="KRP43559.1"/>
    </source>
</evidence>
<comment type="caution">
    <text evidence="3">The sequence shown here is derived from an EMBL/GenBank/DDBJ whole genome shotgun (WGS) entry which is preliminary data.</text>
</comment>
<evidence type="ECO:0000256" key="1">
    <source>
        <dbReference type="SAM" id="Phobius"/>
    </source>
</evidence>
<dbReference type="EMBL" id="JYLH01000012">
    <property type="protein sequence ID" value="KRP43559.1"/>
    <property type="molecule type" value="Genomic_DNA"/>
</dbReference>
<sequence length="234" mass="27151">MAHPTETFRARYRASVNRHYNPWLHAAFVLGYGIVCIMLAWSSIADITALQWLTVPLTLLFFNLCIYLVHRHLGHHKHAFAQLFYARHTGDHHSFFTPGHMTYDSPRDWRVILFPAWLIVLHSLAITLPAWWLLKQLSPNVAGLFAGCMILGYLLYEVFHACEHLPAEHAVARLPWIRQMHRLHALHHRRELMQGRNFNIVLPLMDYLFGTLHWEPALPQKKGQPNGLPPASLE</sequence>
<dbReference type="PATRIC" id="fig|75588.4.peg.584"/>
<feature type="transmembrane region" description="Helical" evidence="1">
    <location>
        <begin position="20"/>
        <end position="44"/>
    </location>
</feature>
<feature type="transmembrane region" description="Helical" evidence="1">
    <location>
        <begin position="50"/>
        <end position="69"/>
    </location>
</feature>
<evidence type="ECO:0000259" key="2">
    <source>
        <dbReference type="Pfam" id="PF04116"/>
    </source>
</evidence>
<dbReference type="RefSeq" id="WP_057013535.1">
    <property type="nucleotide sequence ID" value="NZ_JYLH01000012.1"/>
</dbReference>
<dbReference type="GO" id="GO:0005506">
    <property type="term" value="F:iron ion binding"/>
    <property type="evidence" value="ECO:0007669"/>
    <property type="project" value="InterPro"/>
</dbReference>
<dbReference type="Pfam" id="PF04116">
    <property type="entry name" value="FA_hydroxylase"/>
    <property type="match status" value="1"/>
</dbReference>
<gene>
    <name evidence="3" type="ORF">TU73_19160</name>
</gene>
<evidence type="ECO:0000313" key="4">
    <source>
        <dbReference type="Proteomes" id="UP000051446"/>
    </source>
</evidence>
<feature type="domain" description="Fatty acid hydroxylase" evidence="2">
    <location>
        <begin position="57"/>
        <end position="211"/>
    </location>
</feature>
<reference evidence="3 4" key="1">
    <citation type="submission" date="2015-02" db="EMBL/GenBank/DDBJ databases">
        <title>Pseudomonas helleri sp. nov. and Pseudomonas weihenstephanensis sp. nov., isolated from raw cows milk.</title>
        <authorList>
            <person name="von Neubeck M."/>
            <person name="Huptas C."/>
            <person name="Wenning M."/>
            <person name="Scherer S."/>
        </authorList>
    </citation>
    <scope>NUCLEOTIDE SEQUENCE [LARGE SCALE GENOMIC DNA]</scope>
    <source>
        <strain evidence="3 4">DSM 17149</strain>
    </source>
</reference>
<dbReference type="AlphaFoldDB" id="A0A0R2Y555"/>
<proteinExistence type="predicted"/>
<keyword evidence="1" id="KW-1133">Transmembrane helix</keyword>
<name>A0A0R2Y555_9PSED</name>
<organism evidence="3 4">
    <name type="scientific">Pseudomonas libanensis</name>
    <dbReference type="NCBI Taxonomy" id="75588"/>
    <lineage>
        <taxon>Bacteria</taxon>
        <taxon>Pseudomonadati</taxon>
        <taxon>Pseudomonadota</taxon>
        <taxon>Gammaproteobacteria</taxon>
        <taxon>Pseudomonadales</taxon>
        <taxon>Pseudomonadaceae</taxon>
        <taxon>Pseudomonas</taxon>
    </lineage>
</organism>
<dbReference type="InterPro" id="IPR006694">
    <property type="entry name" value="Fatty_acid_hydroxylase"/>
</dbReference>
<feature type="transmembrane region" description="Helical" evidence="1">
    <location>
        <begin position="111"/>
        <end position="134"/>
    </location>
</feature>
<keyword evidence="1" id="KW-0472">Membrane</keyword>
<accession>A0A0R2Y555</accession>
<dbReference type="GO" id="GO:0016491">
    <property type="term" value="F:oxidoreductase activity"/>
    <property type="evidence" value="ECO:0007669"/>
    <property type="project" value="InterPro"/>
</dbReference>
<keyword evidence="1" id="KW-0812">Transmembrane</keyword>
<dbReference type="Proteomes" id="UP000051446">
    <property type="component" value="Unassembled WGS sequence"/>
</dbReference>
<dbReference type="GO" id="GO:0008610">
    <property type="term" value="P:lipid biosynthetic process"/>
    <property type="evidence" value="ECO:0007669"/>
    <property type="project" value="InterPro"/>
</dbReference>
<feature type="transmembrane region" description="Helical" evidence="1">
    <location>
        <begin position="140"/>
        <end position="159"/>
    </location>
</feature>